<gene>
    <name evidence="6" type="ORF">CVLEPA_LOCUS22682</name>
</gene>
<evidence type="ECO:0000313" key="6">
    <source>
        <dbReference type="EMBL" id="CAK8690036.1"/>
    </source>
</evidence>
<evidence type="ECO:0000259" key="5">
    <source>
        <dbReference type="PROSITE" id="PS50923"/>
    </source>
</evidence>
<feature type="signal peptide" evidence="3">
    <location>
        <begin position="1"/>
        <end position="19"/>
    </location>
</feature>
<dbReference type="SUPFAM" id="SSF57302">
    <property type="entry name" value="Snake toxin-like"/>
    <property type="match status" value="1"/>
</dbReference>
<evidence type="ECO:0000256" key="1">
    <source>
        <dbReference type="ARBA" id="ARBA00023157"/>
    </source>
</evidence>
<dbReference type="PROSITE" id="PS50234">
    <property type="entry name" value="VWFA"/>
    <property type="match status" value="1"/>
</dbReference>
<dbReference type="PANTHER" id="PTHR24020">
    <property type="entry name" value="COLLAGEN ALPHA"/>
    <property type="match status" value="1"/>
</dbReference>
<keyword evidence="3" id="KW-0732">Signal</keyword>
<accession>A0ABP0GE33</accession>
<dbReference type="InterPro" id="IPR050525">
    <property type="entry name" value="ECM_Assembly_Org"/>
</dbReference>
<dbReference type="SUPFAM" id="SSF57535">
    <property type="entry name" value="Complement control module/SCR domain"/>
    <property type="match status" value="1"/>
</dbReference>
<evidence type="ECO:0000256" key="3">
    <source>
        <dbReference type="SAM" id="SignalP"/>
    </source>
</evidence>
<organism evidence="6 7">
    <name type="scientific">Clavelina lepadiformis</name>
    <name type="common">Light-bulb sea squirt</name>
    <name type="synonym">Ascidia lepadiformis</name>
    <dbReference type="NCBI Taxonomy" id="159417"/>
    <lineage>
        <taxon>Eukaryota</taxon>
        <taxon>Metazoa</taxon>
        <taxon>Chordata</taxon>
        <taxon>Tunicata</taxon>
        <taxon>Ascidiacea</taxon>
        <taxon>Aplousobranchia</taxon>
        <taxon>Clavelinidae</taxon>
        <taxon>Clavelina</taxon>
    </lineage>
</organism>
<dbReference type="InterPro" id="IPR002035">
    <property type="entry name" value="VWF_A"/>
</dbReference>
<dbReference type="Gene3D" id="2.10.70.10">
    <property type="entry name" value="Complement Module, domain 1"/>
    <property type="match status" value="2"/>
</dbReference>
<evidence type="ECO:0000259" key="4">
    <source>
        <dbReference type="PROSITE" id="PS50234"/>
    </source>
</evidence>
<protein>
    <recommendedName>
        <fullName evidence="8">VWFA domain-containing protein</fullName>
    </recommendedName>
</protein>
<dbReference type="Proteomes" id="UP001642483">
    <property type="component" value="Unassembled WGS sequence"/>
</dbReference>
<feature type="domain" description="VWFA" evidence="4">
    <location>
        <begin position="277"/>
        <end position="462"/>
    </location>
</feature>
<dbReference type="PROSITE" id="PS50923">
    <property type="entry name" value="SUSHI"/>
    <property type="match status" value="2"/>
</dbReference>
<dbReference type="EMBL" id="CAWYQH010000112">
    <property type="protein sequence ID" value="CAK8690036.1"/>
    <property type="molecule type" value="Genomic_DNA"/>
</dbReference>
<feature type="domain" description="Sushi" evidence="5">
    <location>
        <begin position="207"/>
        <end position="268"/>
    </location>
</feature>
<comment type="caution">
    <text evidence="2">Lacks conserved residue(s) required for the propagation of feature annotation.</text>
</comment>
<dbReference type="InterPro" id="IPR000436">
    <property type="entry name" value="Sushi_SCR_CCP_dom"/>
</dbReference>
<reference evidence="6 7" key="1">
    <citation type="submission" date="2024-02" db="EMBL/GenBank/DDBJ databases">
        <authorList>
            <person name="Daric V."/>
            <person name="Darras S."/>
        </authorList>
    </citation>
    <scope>NUCLEOTIDE SEQUENCE [LARGE SCALE GENOMIC DNA]</scope>
</reference>
<evidence type="ECO:0008006" key="8">
    <source>
        <dbReference type="Google" id="ProtNLM"/>
    </source>
</evidence>
<dbReference type="Pfam" id="PF00084">
    <property type="entry name" value="Sushi"/>
    <property type="match status" value="1"/>
</dbReference>
<dbReference type="SMART" id="SM00032">
    <property type="entry name" value="CCP"/>
    <property type="match status" value="2"/>
</dbReference>
<sequence length="475" mass="53442">MKAWAFLITAGFLVVVSDGLVCWTCENARSKQECKRQGRWVTCRDNEGACQNEVRRDSAGLRVTKRCKQAQACENNFLQNTRPAWSPTQCNPKEMNSVCRCCCNFNRCNNKNGLSCRGRKKKKLHPRKHSPRRRPKRCHKLPHLRFGTKICSKVPEGKIGSVCKFSCLAGYELIGHSVSKCVYNAKTHTAYFVNEPPRCRKVFEVNTECPDQGSIQYGNISCTAGNTKLSTCSFHCVEEGYELFPPGLNHNVCYDDLTWSTPVPCCIRQCPARAVMNMVIMMDSSSSIGEKNWNIMKDFVYDLINDFTFGRDAVLGSIFRFNSEVDTTSQIFITSPEDKINLRGSFDKIPYNGRGTMTAQALQHAKKQIDKLEEMHDESVNVSNVLLVITDGKSQDDVKAITKQLHSQGVASFAVAIKAPHGAPLNETQLLEITRNPQHLLHLNDGFDGLDEEFSLALREAICAEKCTTIFRENI</sequence>
<dbReference type="CDD" id="cd00033">
    <property type="entry name" value="CCP"/>
    <property type="match status" value="1"/>
</dbReference>
<dbReference type="PANTHER" id="PTHR24020:SF20">
    <property type="entry name" value="PH DOMAIN-CONTAINING PROTEIN"/>
    <property type="match status" value="1"/>
</dbReference>
<feature type="disulfide bond" evidence="2">
    <location>
        <begin position="138"/>
        <end position="181"/>
    </location>
</feature>
<keyword evidence="1 2" id="KW-1015">Disulfide bond</keyword>
<dbReference type="SUPFAM" id="SSF53300">
    <property type="entry name" value="vWA-like"/>
    <property type="match status" value="1"/>
</dbReference>
<comment type="caution">
    <text evidence="6">The sequence shown here is derived from an EMBL/GenBank/DDBJ whole genome shotgun (WGS) entry which is preliminary data.</text>
</comment>
<dbReference type="InterPro" id="IPR035976">
    <property type="entry name" value="Sushi/SCR/CCP_sf"/>
</dbReference>
<keyword evidence="2" id="KW-0768">Sushi</keyword>
<dbReference type="InterPro" id="IPR045860">
    <property type="entry name" value="Snake_toxin-like_sf"/>
</dbReference>
<dbReference type="InterPro" id="IPR036465">
    <property type="entry name" value="vWFA_dom_sf"/>
</dbReference>
<name>A0ABP0GE33_CLALP</name>
<proteinExistence type="predicted"/>
<evidence type="ECO:0000256" key="2">
    <source>
        <dbReference type="PROSITE-ProRule" id="PRU00302"/>
    </source>
</evidence>
<keyword evidence="7" id="KW-1185">Reference proteome</keyword>
<feature type="chain" id="PRO_5045753229" description="VWFA domain-containing protein" evidence="3">
    <location>
        <begin position="20"/>
        <end position="475"/>
    </location>
</feature>
<evidence type="ECO:0000313" key="7">
    <source>
        <dbReference type="Proteomes" id="UP001642483"/>
    </source>
</evidence>
<dbReference type="CDD" id="cd23539">
    <property type="entry name" value="TFP_LU_ECD_CinHb4_like"/>
    <property type="match status" value="1"/>
</dbReference>
<dbReference type="SMART" id="SM00327">
    <property type="entry name" value="VWA"/>
    <property type="match status" value="1"/>
</dbReference>
<dbReference type="Pfam" id="PF00092">
    <property type="entry name" value="VWA"/>
    <property type="match status" value="1"/>
</dbReference>
<feature type="domain" description="Sushi" evidence="5">
    <location>
        <begin position="136"/>
        <end position="201"/>
    </location>
</feature>
<dbReference type="Gene3D" id="3.40.50.410">
    <property type="entry name" value="von Willebrand factor, type A domain"/>
    <property type="match status" value="1"/>
</dbReference>